<feature type="domain" description="CUT" evidence="9">
    <location>
        <begin position="393"/>
        <end position="479"/>
    </location>
</feature>
<dbReference type="PANTHER" id="PTHR14057:SF47">
    <property type="entry name" value="HOMEOBOX PROTEIN ONECUT"/>
    <property type="match status" value="1"/>
</dbReference>
<proteinExistence type="inferred from homology"/>
<dbReference type="InParanoid" id="A0A1V9XKA9"/>
<name>A0A1V9XKA9_9ACAR</name>
<comment type="subcellular location">
    <subcellularLocation>
        <location evidence="1">Nucleus</location>
    </subcellularLocation>
</comment>
<feature type="compositionally biased region" description="Low complexity" evidence="8">
    <location>
        <begin position="379"/>
        <end position="396"/>
    </location>
</feature>
<evidence type="ECO:0000313" key="11">
    <source>
        <dbReference type="Proteomes" id="UP000192247"/>
    </source>
</evidence>
<evidence type="ECO:0000256" key="3">
    <source>
        <dbReference type="ARBA" id="ARBA00023015"/>
    </source>
</evidence>
<dbReference type="FunFam" id="1.10.260.40:FF:000005">
    <property type="entry name" value="One cut domain family member"/>
    <property type="match status" value="1"/>
</dbReference>
<keyword evidence="6" id="KW-0804">Transcription</keyword>
<organism evidence="10 11">
    <name type="scientific">Tropilaelaps mercedesae</name>
    <dbReference type="NCBI Taxonomy" id="418985"/>
    <lineage>
        <taxon>Eukaryota</taxon>
        <taxon>Metazoa</taxon>
        <taxon>Ecdysozoa</taxon>
        <taxon>Arthropoda</taxon>
        <taxon>Chelicerata</taxon>
        <taxon>Arachnida</taxon>
        <taxon>Acari</taxon>
        <taxon>Parasitiformes</taxon>
        <taxon>Mesostigmata</taxon>
        <taxon>Gamasina</taxon>
        <taxon>Dermanyssoidea</taxon>
        <taxon>Laelapidae</taxon>
        <taxon>Tropilaelaps</taxon>
    </lineage>
</organism>
<evidence type="ECO:0000256" key="1">
    <source>
        <dbReference type="ARBA" id="ARBA00004123"/>
    </source>
</evidence>
<evidence type="ECO:0000256" key="8">
    <source>
        <dbReference type="SAM" id="MobiDB-lite"/>
    </source>
</evidence>
<dbReference type="Pfam" id="PF02376">
    <property type="entry name" value="CUT"/>
    <property type="match status" value="1"/>
</dbReference>
<feature type="compositionally biased region" description="Polar residues" evidence="8">
    <location>
        <begin position="15"/>
        <end position="43"/>
    </location>
</feature>
<dbReference type="GO" id="GO:0005634">
    <property type="term" value="C:nucleus"/>
    <property type="evidence" value="ECO:0007669"/>
    <property type="project" value="UniProtKB-SubCell"/>
</dbReference>
<dbReference type="PANTHER" id="PTHR14057">
    <property type="entry name" value="TRANSCRIPTION FACTOR ONECUT"/>
    <property type="match status" value="1"/>
</dbReference>
<keyword evidence="11" id="KW-1185">Reference proteome</keyword>
<dbReference type="STRING" id="418985.A0A1V9XKA9"/>
<dbReference type="GO" id="GO:0000978">
    <property type="term" value="F:RNA polymerase II cis-regulatory region sequence-specific DNA binding"/>
    <property type="evidence" value="ECO:0007669"/>
    <property type="project" value="TreeGrafter"/>
</dbReference>
<dbReference type="InterPro" id="IPR003350">
    <property type="entry name" value="CUT_dom"/>
</dbReference>
<feature type="compositionally biased region" description="Basic residues" evidence="8">
    <location>
        <begin position="53"/>
        <end position="63"/>
    </location>
</feature>
<sequence>IIRVAGRVRGGRARSTATTNESSRVPENSLTSSNALSLRSGRNPSRAAETRTSRHLAARTSSRRLRPVEDVCADHSIAVGRKAPDTGAAFPALEPELPSSPSVLSCDAGSPGRPCHPNPQDQEPSHPSEDPEDPGAMIDASEFRAGVGDGYHPSGRMSPGGSFASNASSYATLTPLQPLPPISTMSDKFSHYGHPHPNAGFSSLMPAMGMGGYPMGGYDKLGPMGGINVGSVSPPGGHGQAAPMLGHHANATIPSPPYSQNGAGAASSGMVSPQLTDNKGLSSYESYSHASRELARLGSPQSPPGSSVALHSPTMLAGLNGLGSLNGLSAHTPPSANLAAPATPPQQDVKPFTAASITSAAGSSTPPSSLPRSMGQTTSGLSKQSHSTSSSAASSADEVEEINTKELAQRISAELKRYSIPQAIFAQRVLCRSQGTLSDLLRNPKPWSKLKSGRETFRRMYKWLEEPEFQRMSALRLAVPFPLDFVDNAAKSLPYFCL</sequence>
<dbReference type="GO" id="GO:0000981">
    <property type="term" value="F:DNA-binding transcription factor activity, RNA polymerase II-specific"/>
    <property type="evidence" value="ECO:0007669"/>
    <property type="project" value="TreeGrafter"/>
</dbReference>
<comment type="caution">
    <text evidence="10">The sequence shown here is derived from an EMBL/GenBank/DDBJ whole genome shotgun (WGS) entry which is preliminary data.</text>
</comment>
<dbReference type="AlphaFoldDB" id="A0A1V9XKA9"/>
<evidence type="ECO:0000313" key="10">
    <source>
        <dbReference type="EMBL" id="OQR73798.1"/>
    </source>
</evidence>
<reference evidence="10 11" key="1">
    <citation type="journal article" date="2017" name="Gigascience">
        <title>Draft genome of the honey bee ectoparasitic mite, Tropilaelaps mercedesae, is shaped by the parasitic life history.</title>
        <authorList>
            <person name="Dong X."/>
            <person name="Armstrong S.D."/>
            <person name="Xia D."/>
            <person name="Makepeace B.L."/>
            <person name="Darby A.C."/>
            <person name="Kadowaki T."/>
        </authorList>
    </citation>
    <scope>NUCLEOTIDE SEQUENCE [LARGE SCALE GENOMIC DNA]</scope>
    <source>
        <strain evidence="10">Wuxi-XJTLU</strain>
    </source>
</reference>
<evidence type="ECO:0000256" key="4">
    <source>
        <dbReference type="ARBA" id="ARBA00023125"/>
    </source>
</evidence>
<keyword evidence="7" id="KW-0539">Nucleus</keyword>
<dbReference type="SUPFAM" id="SSF47413">
    <property type="entry name" value="lambda repressor-like DNA-binding domains"/>
    <property type="match status" value="1"/>
</dbReference>
<feature type="non-terminal residue" evidence="10">
    <location>
        <position position="1"/>
    </location>
</feature>
<evidence type="ECO:0000256" key="6">
    <source>
        <dbReference type="ARBA" id="ARBA00023163"/>
    </source>
</evidence>
<feature type="region of interest" description="Disordered" evidence="8">
    <location>
        <begin position="235"/>
        <end position="312"/>
    </location>
</feature>
<evidence type="ECO:0000256" key="2">
    <source>
        <dbReference type="ARBA" id="ARBA00008190"/>
    </source>
</evidence>
<dbReference type="Gene3D" id="1.10.260.40">
    <property type="entry name" value="lambda repressor-like DNA-binding domains"/>
    <property type="match status" value="1"/>
</dbReference>
<dbReference type="SMART" id="SM01109">
    <property type="entry name" value="CUT"/>
    <property type="match status" value="1"/>
</dbReference>
<dbReference type="PROSITE" id="PS51042">
    <property type="entry name" value="CUT"/>
    <property type="match status" value="1"/>
</dbReference>
<feature type="compositionally biased region" description="Low complexity" evidence="8">
    <location>
        <begin position="353"/>
        <end position="371"/>
    </location>
</feature>
<dbReference type="Proteomes" id="UP000192247">
    <property type="component" value="Unassembled WGS sequence"/>
</dbReference>
<dbReference type="OrthoDB" id="10068888at2759"/>
<comment type="similarity">
    <text evidence="2">Belongs to the CUT homeobox family.</text>
</comment>
<protein>
    <submittedName>
        <fullName evidence="10">One cut domain family member 2-like</fullName>
    </submittedName>
</protein>
<dbReference type="EMBL" id="MNPL01009246">
    <property type="protein sequence ID" value="OQR73798.1"/>
    <property type="molecule type" value="Genomic_DNA"/>
</dbReference>
<evidence type="ECO:0000256" key="7">
    <source>
        <dbReference type="ARBA" id="ARBA00023242"/>
    </source>
</evidence>
<keyword evidence="4" id="KW-0238">DNA-binding</keyword>
<dbReference type="InterPro" id="IPR051649">
    <property type="entry name" value="CUT_Homeobox"/>
</dbReference>
<keyword evidence="5" id="KW-0371">Homeobox</keyword>
<gene>
    <name evidence="10" type="ORF">BIW11_03508</name>
</gene>
<feature type="region of interest" description="Disordered" evidence="8">
    <location>
        <begin position="5"/>
        <end position="63"/>
    </location>
</feature>
<feature type="region of interest" description="Disordered" evidence="8">
    <location>
        <begin position="327"/>
        <end position="401"/>
    </location>
</feature>
<feature type="compositionally biased region" description="Low complexity" evidence="8">
    <location>
        <begin position="91"/>
        <end position="105"/>
    </location>
</feature>
<evidence type="ECO:0000259" key="9">
    <source>
        <dbReference type="PROSITE" id="PS51042"/>
    </source>
</evidence>
<keyword evidence="3" id="KW-0805">Transcription regulation</keyword>
<feature type="compositionally biased region" description="Polar residues" evidence="8">
    <location>
        <begin position="269"/>
        <end position="289"/>
    </location>
</feature>
<dbReference type="InterPro" id="IPR010982">
    <property type="entry name" value="Lambda_DNA-bd_dom_sf"/>
</dbReference>
<feature type="region of interest" description="Disordered" evidence="8">
    <location>
        <begin position="89"/>
        <end position="137"/>
    </location>
</feature>
<evidence type="ECO:0000256" key="5">
    <source>
        <dbReference type="ARBA" id="ARBA00023155"/>
    </source>
</evidence>
<accession>A0A1V9XKA9</accession>